<dbReference type="Gene3D" id="3.40.190.10">
    <property type="entry name" value="Periplasmic binding protein-like II"/>
    <property type="match status" value="2"/>
</dbReference>
<evidence type="ECO:0000259" key="1">
    <source>
        <dbReference type="Pfam" id="PF00497"/>
    </source>
</evidence>
<proteinExistence type="predicted"/>
<dbReference type="SUPFAM" id="SSF53850">
    <property type="entry name" value="Periplasmic binding protein-like II"/>
    <property type="match status" value="1"/>
</dbReference>
<dbReference type="EMBL" id="DF820469">
    <property type="protein sequence ID" value="GAK59144.1"/>
    <property type="molecule type" value="Genomic_DNA"/>
</dbReference>
<feature type="domain" description="Solute-binding protein family 3/N-terminal" evidence="1">
    <location>
        <begin position="35"/>
        <end position="252"/>
    </location>
</feature>
<dbReference type="eggNOG" id="COG0834">
    <property type="taxonomic scope" value="Bacteria"/>
</dbReference>
<evidence type="ECO:0000313" key="3">
    <source>
        <dbReference type="Proteomes" id="UP000030661"/>
    </source>
</evidence>
<sequence length="253" mass="28872">MKYLKTGIILLMWIPVLIALSAYAQEGQVMQLVYFNDYAPFSWENEQKQMQGILIDVLTEALQNRMKISVSHTGYPWKRAQHLVQQGEADAFCTVPTEERRTYTEVSHEPVIVATFTVFVRTDHPKLEQISMIKTLADLKEYTLGHFLGAGWAQQNLEGMDVKWASDLEAVLYNLAKGRFDLHPGASQVVRFTIKQLGLKQQIAEIPTVLDSQPFSLCIGKLSPFVNILPKFDQTLQEMKADGTLQQIYEQYE</sequence>
<dbReference type="PANTHER" id="PTHR38834">
    <property type="entry name" value="PERIPLASMIC SUBSTRATE BINDING PROTEIN FAMILY 3"/>
    <property type="match status" value="1"/>
</dbReference>
<gene>
    <name evidence="2" type="ORF">U27_06120</name>
</gene>
<dbReference type="InterPro" id="IPR001638">
    <property type="entry name" value="Solute-binding_3/MltF_N"/>
</dbReference>
<accession>A0A081C3I9</accession>
<dbReference type="HOGENOM" id="CLU_064076_11_0_0"/>
<dbReference type="Proteomes" id="UP000030661">
    <property type="component" value="Unassembled WGS sequence"/>
</dbReference>
<dbReference type="PANTHER" id="PTHR38834:SF3">
    <property type="entry name" value="SOLUTE-BINDING PROTEIN FAMILY 3_N-TERMINAL DOMAIN-CONTAINING PROTEIN"/>
    <property type="match status" value="1"/>
</dbReference>
<dbReference type="AlphaFoldDB" id="A0A081C3I9"/>
<dbReference type="Pfam" id="PF00497">
    <property type="entry name" value="SBP_bac_3"/>
    <property type="match status" value="1"/>
</dbReference>
<keyword evidence="3" id="KW-1185">Reference proteome</keyword>
<evidence type="ECO:0000313" key="2">
    <source>
        <dbReference type="EMBL" id="GAK59144.1"/>
    </source>
</evidence>
<organism evidence="2">
    <name type="scientific">Vecturithrix granuli</name>
    <dbReference type="NCBI Taxonomy" id="1499967"/>
    <lineage>
        <taxon>Bacteria</taxon>
        <taxon>Candidatus Moduliflexota</taxon>
        <taxon>Candidatus Vecturitrichia</taxon>
        <taxon>Candidatus Vecturitrichales</taxon>
        <taxon>Candidatus Vecturitrichaceae</taxon>
        <taxon>Candidatus Vecturithrix</taxon>
    </lineage>
</organism>
<protein>
    <submittedName>
        <fullName evidence="2">Amino acid ABC transporter substrate-binding protein, PAAT family</fullName>
    </submittedName>
</protein>
<reference evidence="2" key="1">
    <citation type="journal article" date="2015" name="PeerJ">
        <title>First genomic representation of candidate bacterial phylum KSB3 points to enhanced environmental sensing as a trigger of wastewater bulking.</title>
        <authorList>
            <person name="Sekiguchi Y."/>
            <person name="Ohashi A."/>
            <person name="Parks D.H."/>
            <person name="Yamauchi T."/>
            <person name="Tyson G.W."/>
            <person name="Hugenholtz P."/>
        </authorList>
    </citation>
    <scope>NUCLEOTIDE SEQUENCE [LARGE SCALE GENOMIC DNA]</scope>
</reference>
<name>A0A081C3I9_VECG1</name>
<dbReference type="STRING" id="1499967.U27_06120"/>